<dbReference type="Pfam" id="PF05135">
    <property type="entry name" value="Phage_connect_1"/>
    <property type="match status" value="2"/>
</dbReference>
<evidence type="ECO:0008006" key="3">
    <source>
        <dbReference type="Google" id="ProtNLM"/>
    </source>
</evidence>
<sequence length="208" mass="23463">MDLRRISAPLTRAQKLDVVSLAEVKAQARVMHDEENDLIESYIATAYDYLSGPEGWTNGYCLLEEEFEVYVETLVDVFELPVRPFMGDTVGFARRDAIIDTYADIDAATYILTNSGDFGMLARLQPSLVSPPAFARDPRRYRIRFKAGHEDPATIPEGLKQSIKLLAAHWYVNREATIADPRVSNVSREVQLGVRSLAGRYRIEPDHS</sequence>
<dbReference type="RefSeq" id="WP_048464514.1">
    <property type="nucleotide sequence ID" value="NZ_LABX01000106.1"/>
</dbReference>
<dbReference type="EMBL" id="LABX01000106">
    <property type="protein sequence ID" value="KMO34320.1"/>
    <property type="molecule type" value="Genomic_DNA"/>
</dbReference>
<evidence type="ECO:0000313" key="1">
    <source>
        <dbReference type="EMBL" id="KMO34320.1"/>
    </source>
</evidence>
<dbReference type="NCBIfam" id="TIGR02215">
    <property type="entry name" value="phage_chp_gp8"/>
    <property type="match status" value="1"/>
</dbReference>
<evidence type="ECO:0000313" key="2">
    <source>
        <dbReference type="Proteomes" id="UP000035929"/>
    </source>
</evidence>
<dbReference type="Proteomes" id="UP000035929">
    <property type="component" value="Unassembled WGS sequence"/>
</dbReference>
<dbReference type="InterPro" id="IPR011738">
    <property type="entry name" value="Phage_CHP"/>
</dbReference>
<dbReference type="AlphaFoldDB" id="A0A0J6SGG1"/>
<comment type="caution">
    <text evidence="1">The sequence shown here is derived from an EMBL/GenBank/DDBJ whole genome shotgun (WGS) entry which is preliminary data.</text>
</comment>
<dbReference type="PATRIC" id="fig|270351.6.peg.353"/>
<reference evidence="1 2" key="1">
    <citation type="submission" date="2015-03" db="EMBL/GenBank/DDBJ databases">
        <title>Genome sequencing of Methylobacterium aquaticum DSM16371 type strain.</title>
        <authorList>
            <person name="Chaudhry V."/>
            <person name="Patil P.B."/>
        </authorList>
    </citation>
    <scope>NUCLEOTIDE SEQUENCE [LARGE SCALE GENOMIC DNA]</scope>
    <source>
        <strain evidence="1 2">DSM 16371</strain>
    </source>
</reference>
<dbReference type="Gene3D" id="1.10.3230.30">
    <property type="entry name" value="Phage gp6-like head-tail connector protein"/>
    <property type="match status" value="1"/>
</dbReference>
<protein>
    <recommendedName>
        <fullName evidence="3">Phage gp6-like head-tail connector protein</fullName>
    </recommendedName>
</protein>
<name>A0A0J6SGG1_9HYPH</name>
<organism evidence="1 2">
    <name type="scientific">Methylobacterium aquaticum</name>
    <dbReference type="NCBI Taxonomy" id="270351"/>
    <lineage>
        <taxon>Bacteria</taxon>
        <taxon>Pseudomonadati</taxon>
        <taxon>Pseudomonadota</taxon>
        <taxon>Alphaproteobacteria</taxon>
        <taxon>Hyphomicrobiales</taxon>
        <taxon>Methylobacteriaceae</taxon>
        <taxon>Methylobacterium</taxon>
    </lineage>
</organism>
<accession>A0A0J6SGG1</accession>
<dbReference type="InterPro" id="IPR021146">
    <property type="entry name" value="Phage_gp6-like_head-tail"/>
</dbReference>
<gene>
    <name evidence="1" type="ORF">VP06_14740</name>
</gene>
<dbReference type="OrthoDB" id="8452228at2"/>
<proteinExistence type="predicted"/>
<dbReference type="CDD" id="cd08054">
    <property type="entry name" value="gp6"/>
    <property type="match status" value="1"/>
</dbReference>